<feature type="compositionally biased region" description="Low complexity" evidence="8">
    <location>
        <begin position="36"/>
        <end position="50"/>
    </location>
</feature>
<keyword evidence="10" id="KW-1185">Reference proteome</keyword>
<evidence type="ECO:0000256" key="6">
    <source>
        <dbReference type="ARBA" id="ARBA00023274"/>
    </source>
</evidence>
<evidence type="ECO:0000313" key="10">
    <source>
        <dbReference type="Proteomes" id="UP001182556"/>
    </source>
</evidence>
<evidence type="ECO:0000256" key="3">
    <source>
        <dbReference type="ARBA" id="ARBA00022946"/>
    </source>
</evidence>
<evidence type="ECO:0000256" key="1">
    <source>
        <dbReference type="ARBA" id="ARBA00004173"/>
    </source>
</evidence>
<gene>
    <name evidence="9" type="ORF">DB88DRAFT_507533</name>
</gene>
<protein>
    <recommendedName>
        <fullName evidence="7">Large ribosomal subunit protein bL32m</fullName>
    </recommendedName>
</protein>
<keyword evidence="4" id="KW-0689">Ribosomal protein</keyword>
<evidence type="ECO:0000256" key="8">
    <source>
        <dbReference type="SAM" id="MobiDB-lite"/>
    </source>
</evidence>
<dbReference type="PANTHER" id="PTHR21026">
    <property type="entry name" value="39S RIBOSOMAL PROTEIN L32, MITOCHONDRIAL"/>
    <property type="match status" value="1"/>
</dbReference>
<name>A0AAD9FWS5_PAPLA</name>
<dbReference type="PANTHER" id="PTHR21026:SF2">
    <property type="entry name" value="LARGE RIBOSOMAL SUBUNIT PROTEIN BL32M"/>
    <property type="match status" value="1"/>
</dbReference>
<evidence type="ECO:0000313" key="9">
    <source>
        <dbReference type="EMBL" id="KAK1927448.1"/>
    </source>
</evidence>
<feature type="region of interest" description="Disordered" evidence="8">
    <location>
        <begin position="36"/>
        <end position="57"/>
    </location>
</feature>
<dbReference type="AlphaFoldDB" id="A0AAD9FWS5"/>
<evidence type="ECO:0000256" key="7">
    <source>
        <dbReference type="ARBA" id="ARBA00039935"/>
    </source>
</evidence>
<dbReference type="EMBL" id="JAODAN010000001">
    <property type="protein sequence ID" value="KAK1927448.1"/>
    <property type="molecule type" value="Genomic_DNA"/>
</dbReference>
<dbReference type="Pfam" id="PF01783">
    <property type="entry name" value="Ribosomal_L32p"/>
    <property type="match status" value="1"/>
</dbReference>
<evidence type="ECO:0000256" key="4">
    <source>
        <dbReference type="ARBA" id="ARBA00022980"/>
    </source>
</evidence>
<comment type="similarity">
    <text evidence="2">Belongs to the bacterial ribosomal protein bL32 family.</text>
</comment>
<keyword evidence="3" id="KW-0809">Transit peptide</keyword>
<proteinExistence type="inferred from homology"/>
<evidence type="ECO:0000256" key="2">
    <source>
        <dbReference type="ARBA" id="ARBA00008560"/>
    </source>
</evidence>
<dbReference type="Proteomes" id="UP001182556">
    <property type="component" value="Unassembled WGS sequence"/>
</dbReference>
<evidence type="ECO:0000256" key="5">
    <source>
        <dbReference type="ARBA" id="ARBA00023128"/>
    </source>
</evidence>
<dbReference type="GO" id="GO:0006412">
    <property type="term" value="P:translation"/>
    <property type="evidence" value="ECO:0007669"/>
    <property type="project" value="InterPro"/>
</dbReference>
<comment type="subcellular location">
    <subcellularLocation>
        <location evidence="1">Mitochondrion</location>
    </subcellularLocation>
</comment>
<comment type="caution">
    <text evidence="9">The sequence shown here is derived from an EMBL/GenBank/DDBJ whole genome shotgun (WGS) entry which is preliminary data.</text>
</comment>
<reference evidence="9" key="1">
    <citation type="submission" date="2023-02" db="EMBL/GenBank/DDBJ databases">
        <title>Identification and recombinant expression of a fungal hydrolase from Papiliotrema laurentii that hydrolyzes apple cutin and clears colloidal polyester polyurethane.</title>
        <authorList>
            <consortium name="DOE Joint Genome Institute"/>
            <person name="Roman V.A."/>
            <person name="Bojanowski C."/>
            <person name="Crable B.R."/>
            <person name="Wagner D.N."/>
            <person name="Hung C.S."/>
            <person name="Nadeau L.J."/>
            <person name="Schratz L."/>
            <person name="Haridas S."/>
            <person name="Pangilinan J."/>
            <person name="Lipzen A."/>
            <person name="Na H."/>
            <person name="Yan M."/>
            <person name="Ng V."/>
            <person name="Grigoriev I.V."/>
            <person name="Spatafora J.W."/>
            <person name="Barlow D."/>
            <person name="Biffinger J."/>
            <person name="Kelley-Loughnane N."/>
            <person name="Varaljay V.A."/>
            <person name="Crookes-Goodson W.J."/>
        </authorList>
    </citation>
    <scope>NUCLEOTIDE SEQUENCE</scope>
    <source>
        <strain evidence="9">5307AH</strain>
    </source>
</reference>
<keyword evidence="5" id="KW-0496">Mitochondrion</keyword>
<dbReference type="GO" id="GO:0003735">
    <property type="term" value="F:structural constituent of ribosome"/>
    <property type="evidence" value="ECO:0007669"/>
    <property type="project" value="InterPro"/>
</dbReference>
<keyword evidence="6" id="KW-0687">Ribonucleoprotein</keyword>
<sequence length="163" mass="17642">MSLALSGSAVKPTFFASLAPRLASIPQLIRPSWSIPCEPSSSSSPSSSTPAGLHQAQPQSTVTSLFPSLSGLLELFPPMLLHTPKKKVSRARRGKALQAQWLKNRTNISVCPACGHTHLTHNLCHNCFSQITRRWKAEARGEVFVPPPLPKKFQPDAPDVSSA</sequence>
<dbReference type="InterPro" id="IPR002677">
    <property type="entry name" value="Ribosomal_bL32"/>
</dbReference>
<organism evidence="9 10">
    <name type="scientific">Papiliotrema laurentii</name>
    <name type="common">Cryptococcus laurentii</name>
    <dbReference type="NCBI Taxonomy" id="5418"/>
    <lineage>
        <taxon>Eukaryota</taxon>
        <taxon>Fungi</taxon>
        <taxon>Dikarya</taxon>
        <taxon>Basidiomycota</taxon>
        <taxon>Agaricomycotina</taxon>
        <taxon>Tremellomycetes</taxon>
        <taxon>Tremellales</taxon>
        <taxon>Rhynchogastremaceae</taxon>
        <taxon>Papiliotrema</taxon>
    </lineage>
</organism>
<dbReference type="NCBIfam" id="TIGR01031">
    <property type="entry name" value="rpmF_bact"/>
    <property type="match status" value="1"/>
</dbReference>
<dbReference type="GO" id="GO:0005762">
    <property type="term" value="C:mitochondrial large ribosomal subunit"/>
    <property type="evidence" value="ECO:0007669"/>
    <property type="project" value="TreeGrafter"/>
</dbReference>
<dbReference type="InterPro" id="IPR011332">
    <property type="entry name" value="Ribosomal_zn-bd"/>
</dbReference>
<dbReference type="SUPFAM" id="SSF57829">
    <property type="entry name" value="Zn-binding ribosomal proteins"/>
    <property type="match status" value="1"/>
</dbReference>
<accession>A0AAD9FWS5</accession>
<dbReference type="InterPro" id="IPR051991">
    <property type="entry name" value="Mitoribosomal_protein_bL32"/>
</dbReference>